<proteinExistence type="predicted"/>
<organism evidence="2 3">
    <name type="scientific">Pseudoalteromonas fenneropenaei</name>
    <dbReference type="NCBI Taxonomy" id="1737459"/>
    <lineage>
        <taxon>Bacteria</taxon>
        <taxon>Pseudomonadati</taxon>
        <taxon>Pseudomonadota</taxon>
        <taxon>Gammaproteobacteria</taxon>
        <taxon>Alteromonadales</taxon>
        <taxon>Pseudoalteromonadaceae</taxon>
        <taxon>Pseudoalteromonas</taxon>
    </lineage>
</organism>
<dbReference type="Proteomes" id="UP001595453">
    <property type="component" value="Unassembled WGS sequence"/>
</dbReference>
<comment type="caution">
    <text evidence="2">The sequence shown here is derived from an EMBL/GenBank/DDBJ whole genome shotgun (WGS) entry which is preliminary data.</text>
</comment>
<dbReference type="InterPro" id="IPR021370">
    <property type="entry name" value="DUF2987"/>
</dbReference>
<reference evidence="3" key="1">
    <citation type="journal article" date="2019" name="Int. J. Syst. Evol. Microbiol.">
        <title>The Global Catalogue of Microorganisms (GCM) 10K type strain sequencing project: providing services to taxonomists for standard genome sequencing and annotation.</title>
        <authorList>
            <consortium name="The Broad Institute Genomics Platform"/>
            <consortium name="The Broad Institute Genome Sequencing Center for Infectious Disease"/>
            <person name="Wu L."/>
            <person name="Ma J."/>
        </authorList>
    </citation>
    <scope>NUCLEOTIDE SEQUENCE [LARGE SCALE GENOMIC DNA]</scope>
    <source>
        <strain evidence="3">KCTC 42730</strain>
    </source>
</reference>
<keyword evidence="3" id="KW-1185">Reference proteome</keyword>
<dbReference type="EMBL" id="JBHRSD010000002">
    <property type="protein sequence ID" value="MFC3031235.1"/>
    <property type="molecule type" value="Genomic_DNA"/>
</dbReference>
<keyword evidence="1" id="KW-0732">Signal</keyword>
<feature type="chain" id="PRO_5047224148" evidence="1">
    <location>
        <begin position="23"/>
        <end position="217"/>
    </location>
</feature>
<evidence type="ECO:0000256" key="1">
    <source>
        <dbReference type="SAM" id="SignalP"/>
    </source>
</evidence>
<sequence>MNKVVKVLSALAIATLANAAMAKEFVVSYDGFYDRLKVVEKGQFEYARVNFYLVDIATMAPCVIASGKLVTENYSLPLTYTANAQLLLPYDKQLDTDKAVIVVEPSDPAHDCQLKMQIEADNISADKLNTQTLAQLNTEFDTLLTDLSGFFVGKLLAFMLPSQQGVQVEFSEPVNLPLPGVNCADKVCQFKIDDAWQSVKLPLIQTEVKKVTPWIVK</sequence>
<evidence type="ECO:0000313" key="2">
    <source>
        <dbReference type="EMBL" id="MFC3031235.1"/>
    </source>
</evidence>
<accession>A0ABV7CF75</accession>
<protein>
    <submittedName>
        <fullName evidence="2">DUF2987 domain-containing protein</fullName>
    </submittedName>
</protein>
<feature type="signal peptide" evidence="1">
    <location>
        <begin position="1"/>
        <end position="22"/>
    </location>
</feature>
<dbReference type="RefSeq" id="WP_377120271.1">
    <property type="nucleotide sequence ID" value="NZ_JBHRSD010000002.1"/>
</dbReference>
<name>A0ABV7CF75_9GAMM</name>
<dbReference type="Pfam" id="PF11205">
    <property type="entry name" value="DUF2987"/>
    <property type="match status" value="1"/>
</dbReference>
<evidence type="ECO:0000313" key="3">
    <source>
        <dbReference type="Proteomes" id="UP001595453"/>
    </source>
</evidence>
<gene>
    <name evidence="2" type="ORF">ACFOEE_01675</name>
</gene>